<dbReference type="EMBL" id="AMZH03010605">
    <property type="protein sequence ID" value="RRT54437.1"/>
    <property type="molecule type" value="Genomic_DNA"/>
</dbReference>
<reference evidence="1 2" key="1">
    <citation type="journal article" date="2014" name="Agronomy (Basel)">
        <title>A Draft Genome Sequence for Ensete ventricosum, the Drought-Tolerant Tree Against Hunger.</title>
        <authorList>
            <person name="Harrison J."/>
            <person name="Moore K.A."/>
            <person name="Paszkiewicz K."/>
            <person name="Jones T."/>
            <person name="Grant M."/>
            <person name="Ambacheew D."/>
            <person name="Muzemil S."/>
            <person name="Studholme D.J."/>
        </authorList>
    </citation>
    <scope>NUCLEOTIDE SEQUENCE [LARGE SCALE GENOMIC DNA]</scope>
</reference>
<gene>
    <name evidence="1" type="ORF">B296_00042572</name>
</gene>
<comment type="caution">
    <text evidence="1">The sequence shown here is derived from an EMBL/GenBank/DDBJ whole genome shotgun (WGS) entry which is preliminary data.</text>
</comment>
<accession>A0A426YRT4</accession>
<evidence type="ECO:0000313" key="2">
    <source>
        <dbReference type="Proteomes" id="UP000287651"/>
    </source>
</evidence>
<name>A0A426YRT4_ENSVE</name>
<evidence type="ECO:0000313" key="1">
    <source>
        <dbReference type="EMBL" id="RRT54437.1"/>
    </source>
</evidence>
<dbReference type="Proteomes" id="UP000287651">
    <property type="component" value="Unassembled WGS sequence"/>
</dbReference>
<proteinExistence type="predicted"/>
<sequence>MMAAILHGPKRTTSSSRLLWRLTRRATPTPYQWNETARSLPGKTLDDVLQHFTDLVMVIFTVENGTVEMPWYEEEADGDVIRELKGLCLRCIGSSLECQYDKRHFD</sequence>
<organism evidence="1 2">
    <name type="scientific">Ensete ventricosum</name>
    <name type="common">Abyssinian banana</name>
    <name type="synonym">Musa ensete</name>
    <dbReference type="NCBI Taxonomy" id="4639"/>
    <lineage>
        <taxon>Eukaryota</taxon>
        <taxon>Viridiplantae</taxon>
        <taxon>Streptophyta</taxon>
        <taxon>Embryophyta</taxon>
        <taxon>Tracheophyta</taxon>
        <taxon>Spermatophyta</taxon>
        <taxon>Magnoliopsida</taxon>
        <taxon>Liliopsida</taxon>
        <taxon>Zingiberales</taxon>
        <taxon>Musaceae</taxon>
        <taxon>Ensete</taxon>
    </lineage>
</organism>
<dbReference type="AlphaFoldDB" id="A0A426YRT4"/>
<protein>
    <submittedName>
        <fullName evidence="1">Uncharacterized protein</fullName>
    </submittedName>
</protein>